<keyword evidence="2" id="KW-0472">Membrane</keyword>
<feature type="compositionally biased region" description="Basic and acidic residues" evidence="1">
    <location>
        <begin position="739"/>
        <end position="752"/>
    </location>
</feature>
<name>A0A3B0WVQ6_9ZZZZ</name>
<feature type="transmembrane region" description="Helical" evidence="2">
    <location>
        <begin position="601"/>
        <end position="624"/>
    </location>
</feature>
<keyword evidence="2" id="KW-0812">Transmembrane</keyword>
<protein>
    <recommendedName>
        <fullName evidence="4">EF-hand domain-containing protein</fullName>
    </recommendedName>
</protein>
<feature type="transmembrane region" description="Helical" evidence="2">
    <location>
        <begin position="570"/>
        <end position="595"/>
    </location>
</feature>
<proteinExistence type="predicted"/>
<feature type="compositionally biased region" description="Basic and acidic residues" evidence="1">
    <location>
        <begin position="721"/>
        <end position="731"/>
    </location>
</feature>
<gene>
    <name evidence="3" type="ORF">MNBD_GAMMA03-972</name>
</gene>
<sequence length="759" mass="83989">MTRASNLHHWNFLRLGGFDQVQLQDGQDLIALSQLDQKLWAALSCPTRGIEFDEKTLDLIDSDKDGHVRAPEVIAAVEWAVSVLNNPDDLLNKTTELPLSAINTSTEEGQALFESAKQILNNLGKADATSITVEDSSNIEKIFAGTIFNGDGIISVAATPNETLQSIIQNIIDCMGAEKDFSGDEGVSQEKVDQFFKSAKAFSDWWAVAKKDAENILPFGDKTVIAANTFEKIRKKVDDYFTRSQLAQFDPTSTAPLNPPQSKYESLAEIDIESSMEQITQLPLAHITENNPLPLKEGINPAWIDTVNQLNNEIIIPLFGEKPHLNLAEWQTISQKFSAYRAWEKDKQGEEVESLGLEQVEKILSNNAQERITQLIDQDNELKSESDAIASVDKLTRYHRDLGTLLRNYVSFSDFYSPDKKAIFQAGTLYLDGRSCDLCVYVTDITKHSKLALLSRAYIAYCECSRPGSDEKMTIAAAFTDGDSDHLMVGRNGIFYDRDNKDWDATIVKIIEQPISIRQAFWAPYKRVAKMIGSQIEKMASSRDKAIDAKANTGVANANKTASAFDIGKFAGIFAAIGLALGAIAAALASVLSGFLTLAWWQMPLAIIGVMLLISCPSMLLAWLKLRQRNLAPVLDANGWAVNTRAKLNIPFGKSLTKVAELPEGAKRKMKDPFAEKKRPWKTWIIIFALLGGTSTVLWKNGVLQEWLKPIAPWITTFESSEKAEEVEIKAPEANAEGVKTEEKNVTVESSDKSSSIQP</sequence>
<reference evidence="3" key="1">
    <citation type="submission" date="2018-06" db="EMBL/GenBank/DDBJ databases">
        <authorList>
            <person name="Zhirakovskaya E."/>
        </authorList>
    </citation>
    <scope>NUCLEOTIDE SEQUENCE</scope>
</reference>
<evidence type="ECO:0000313" key="3">
    <source>
        <dbReference type="EMBL" id="VAW48426.1"/>
    </source>
</evidence>
<dbReference type="AlphaFoldDB" id="A0A3B0WVQ6"/>
<evidence type="ECO:0000256" key="1">
    <source>
        <dbReference type="SAM" id="MobiDB-lite"/>
    </source>
</evidence>
<keyword evidence="2" id="KW-1133">Transmembrane helix</keyword>
<evidence type="ECO:0000256" key="2">
    <source>
        <dbReference type="SAM" id="Phobius"/>
    </source>
</evidence>
<feature type="region of interest" description="Disordered" evidence="1">
    <location>
        <begin position="721"/>
        <end position="759"/>
    </location>
</feature>
<organism evidence="3">
    <name type="scientific">hydrothermal vent metagenome</name>
    <dbReference type="NCBI Taxonomy" id="652676"/>
    <lineage>
        <taxon>unclassified sequences</taxon>
        <taxon>metagenomes</taxon>
        <taxon>ecological metagenomes</taxon>
    </lineage>
</organism>
<accession>A0A3B0WVQ6</accession>
<dbReference type="EMBL" id="UOFC01000206">
    <property type="protein sequence ID" value="VAW48426.1"/>
    <property type="molecule type" value="Genomic_DNA"/>
</dbReference>
<feature type="transmembrane region" description="Helical" evidence="2">
    <location>
        <begin position="681"/>
        <end position="699"/>
    </location>
</feature>
<evidence type="ECO:0008006" key="4">
    <source>
        <dbReference type="Google" id="ProtNLM"/>
    </source>
</evidence>